<dbReference type="SUPFAM" id="SSF48264">
    <property type="entry name" value="Cytochrome P450"/>
    <property type="match status" value="1"/>
</dbReference>
<evidence type="ECO:0000256" key="2">
    <source>
        <dbReference type="ARBA" id="ARBA00010617"/>
    </source>
</evidence>
<gene>
    <name evidence="7" type="ORF">PBRASI_LOCUS5954</name>
</gene>
<comment type="cofactor">
    <cofactor evidence="1 5">
        <name>heme</name>
        <dbReference type="ChEBI" id="CHEBI:30413"/>
    </cofactor>
</comment>
<protein>
    <submittedName>
        <fullName evidence="7">2346_t:CDS:1</fullName>
    </submittedName>
</protein>
<comment type="caution">
    <text evidence="7">The sequence shown here is derived from an EMBL/GenBank/DDBJ whole genome shotgun (WGS) entry which is preliminary data.</text>
</comment>
<evidence type="ECO:0000313" key="7">
    <source>
        <dbReference type="EMBL" id="CAG8568152.1"/>
    </source>
</evidence>
<dbReference type="GO" id="GO:0004497">
    <property type="term" value="F:monooxygenase activity"/>
    <property type="evidence" value="ECO:0007669"/>
    <property type="project" value="UniProtKB-KW"/>
</dbReference>
<evidence type="ECO:0000256" key="6">
    <source>
        <dbReference type="RuleBase" id="RU000461"/>
    </source>
</evidence>
<evidence type="ECO:0000256" key="5">
    <source>
        <dbReference type="PIRSR" id="PIRSR602401-1"/>
    </source>
</evidence>
<keyword evidence="8" id="KW-1185">Reference proteome</keyword>
<dbReference type="PANTHER" id="PTHR24305:SF166">
    <property type="entry name" value="CYTOCHROME P450 12A4, MITOCHONDRIAL-RELATED"/>
    <property type="match status" value="1"/>
</dbReference>
<reference evidence="7" key="1">
    <citation type="submission" date="2021-06" db="EMBL/GenBank/DDBJ databases">
        <authorList>
            <person name="Kallberg Y."/>
            <person name="Tangrot J."/>
            <person name="Rosling A."/>
        </authorList>
    </citation>
    <scope>NUCLEOTIDE SEQUENCE</scope>
    <source>
        <strain evidence="7">BR232B</strain>
    </source>
</reference>
<dbReference type="GO" id="GO:0005506">
    <property type="term" value="F:iron ion binding"/>
    <property type="evidence" value="ECO:0007669"/>
    <property type="project" value="InterPro"/>
</dbReference>
<keyword evidence="5 6" id="KW-0349">Heme</keyword>
<dbReference type="Gene3D" id="1.10.630.10">
    <property type="entry name" value="Cytochrome P450"/>
    <property type="match status" value="1"/>
</dbReference>
<dbReference type="GO" id="GO:0020037">
    <property type="term" value="F:heme binding"/>
    <property type="evidence" value="ECO:0007669"/>
    <property type="project" value="InterPro"/>
</dbReference>
<name>A0A9N9BLT5_9GLOM</name>
<dbReference type="InterPro" id="IPR017972">
    <property type="entry name" value="Cyt_P450_CS"/>
</dbReference>
<dbReference type="AlphaFoldDB" id="A0A9N9BLT5"/>
<evidence type="ECO:0000313" key="8">
    <source>
        <dbReference type="Proteomes" id="UP000789739"/>
    </source>
</evidence>
<dbReference type="InterPro" id="IPR002401">
    <property type="entry name" value="Cyt_P450_E_grp-I"/>
</dbReference>
<organism evidence="7 8">
    <name type="scientific">Paraglomus brasilianum</name>
    <dbReference type="NCBI Taxonomy" id="144538"/>
    <lineage>
        <taxon>Eukaryota</taxon>
        <taxon>Fungi</taxon>
        <taxon>Fungi incertae sedis</taxon>
        <taxon>Mucoromycota</taxon>
        <taxon>Glomeromycotina</taxon>
        <taxon>Glomeromycetes</taxon>
        <taxon>Paraglomerales</taxon>
        <taxon>Paraglomeraceae</taxon>
        <taxon>Paraglomus</taxon>
    </lineage>
</organism>
<evidence type="ECO:0000256" key="1">
    <source>
        <dbReference type="ARBA" id="ARBA00001971"/>
    </source>
</evidence>
<evidence type="ECO:0000256" key="3">
    <source>
        <dbReference type="ARBA" id="ARBA00022723"/>
    </source>
</evidence>
<dbReference type="PANTHER" id="PTHR24305">
    <property type="entry name" value="CYTOCHROME P450"/>
    <property type="match status" value="1"/>
</dbReference>
<sequence length="530" mass="60699">MSFILNIPSILALVIVSFVIKKFIESLYVDFHGHLSHIPGPLFSFFTSIKVTYLQVTGTVWKWTRTLHKTYGPIVKIGDGFVLVGNRDAIKQILVTKELPKSPLYLRFRARPDIPTLFTALLTRSLYILNFQKRRLLSHAFGMKTIASFEPLMHSCVYDLVETIDSRILNFPRKNGATLNLYQMLQYATLDIIGETAFGGSFGLVKTGYNPLPDEVNRRLRHVTLRSVVPMYSYFVKDPTYLKEVSIRKLVNREMSVAHRNAYVYEVASMDEFMDKLISERRKDVTAMRQDLLQLLLDAGSSEGQGLTDLELIAQVVEFMIAGSDTTGWSITMIIMLLLQHPEKKTTLLEELDKALEGLDKDELPPHEILKKLPYLNAVINETMRLWPVSLANGPVKRTVEDIVLCGYVIPANVCIWDKVRLRVRANTQVSANIYQLHHSADLWGDDVEEFIPERWLNPENLPKDAFYPFSAGSRNCIGNNFALQEIRLLVATLLHRYRLEEIAGQNLDMVQYVTPAFKTKTYNVQFYER</sequence>
<dbReference type="PROSITE" id="PS00086">
    <property type="entry name" value="CYTOCHROME_P450"/>
    <property type="match status" value="1"/>
</dbReference>
<keyword evidence="3 5" id="KW-0479">Metal-binding</keyword>
<accession>A0A9N9BLT5</accession>
<dbReference type="InterPro" id="IPR050121">
    <property type="entry name" value="Cytochrome_P450_monoxygenase"/>
</dbReference>
<keyword evidence="6" id="KW-0560">Oxidoreductase</keyword>
<proteinExistence type="inferred from homology"/>
<keyword evidence="4 5" id="KW-0408">Iron</keyword>
<evidence type="ECO:0000256" key="4">
    <source>
        <dbReference type="ARBA" id="ARBA00023004"/>
    </source>
</evidence>
<dbReference type="Proteomes" id="UP000789739">
    <property type="component" value="Unassembled WGS sequence"/>
</dbReference>
<dbReference type="GO" id="GO:0016705">
    <property type="term" value="F:oxidoreductase activity, acting on paired donors, with incorporation or reduction of molecular oxygen"/>
    <property type="evidence" value="ECO:0007669"/>
    <property type="project" value="InterPro"/>
</dbReference>
<dbReference type="EMBL" id="CAJVPI010000744">
    <property type="protein sequence ID" value="CAG8568152.1"/>
    <property type="molecule type" value="Genomic_DNA"/>
</dbReference>
<keyword evidence="6" id="KW-0503">Monooxygenase</keyword>
<dbReference type="InterPro" id="IPR036396">
    <property type="entry name" value="Cyt_P450_sf"/>
</dbReference>
<dbReference type="OrthoDB" id="1470350at2759"/>
<comment type="similarity">
    <text evidence="2 6">Belongs to the cytochrome P450 family.</text>
</comment>
<dbReference type="PRINTS" id="PR00385">
    <property type="entry name" value="P450"/>
</dbReference>
<dbReference type="PRINTS" id="PR00463">
    <property type="entry name" value="EP450I"/>
</dbReference>
<dbReference type="InterPro" id="IPR001128">
    <property type="entry name" value="Cyt_P450"/>
</dbReference>
<feature type="binding site" description="axial binding residue" evidence="5">
    <location>
        <position position="477"/>
    </location>
    <ligand>
        <name>heme</name>
        <dbReference type="ChEBI" id="CHEBI:30413"/>
    </ligand>
    <ligandPart>
        <name>Fe</name>
        <dbReference type="ChEBI" id="CHEBI:18248"/>
    </ligandPart>
</feature>
<dbReference type="Pfam" id="PF00067">
    <property type="entry name" value="p450"/>
    <property type="match status" value="1"/>
</dbReference>